<evidence type="ECO:0000313" key="3">
    <source>
        <dbReference type="Proteomes" id="UP000254869"/>
    </source>
</evidence>
<organism evidence="2 3">
    <name type="scientific">Nocardia pseudobrasiliensis</name>
    <dbReference type="NCBI Taxonomy" id="45979"/>
    <lineage>
        <taxon>Bacteria</taxon>
        <taxon>Bacillati</taxon>
        <taxon>Actinomycetota</taxon>
        <taxon>Actinomycetes</taxon>
        <taxon>Mycobacteriales</taxon>
        <taxon>Nocardiaceae</taxon>
        <taxon>Nocardia</taxon>
    </lineage>
</organism>
<protein>
    <submittedName>
        <fullName evidence="2">Uncharacterized protein</fullName>
    </submittedName>
</protein>
<gene>
    <name evidence="2" type="ORF">DFR76_103527</name>
</gene>
<accession>A0A370I9P4</accession>
<name>A0A370I9P4_9NOCA</name>
<sequence length="134" mass="14130">MLTTIPVGWEGRTDLGPTLEVMTDGRAVKSPDAASAERKPGTAPQKLTGRIAPEVLAAAMVEAKALAAMDMGMPSDGDSSSTLLDFLGATPDQDVHLVVYSPNASGGLSDEQKGARQRFNELCKRLLDGFAQDR</sequence>
<dbReference type="AlphaFoldDB" id="A0A370I9P4"/>
<evidence type="ECO:0000256" key="1">
    <source>
        <dbReference type="SAM" id="MobiDB-lite"/>
    </source>
</evidence>
<reference evidence="2 3" key="1">
    <citation type="submission" date="2018-07" db="EMBL/GenBank/DDBJ databases">
        <title>Genomic Encyclopedia of Type Strains, Phase IV (KMG-IV): sequencing the most valuable type-strain genomes for metagenomic binning, comparative biology and taxonomic classification.</title>
        <authorList>
            <person name="Goeker M."/>
        </authorList>
    </citation>
    <scope>NUCLEOTIDE SEQUENCE [LARGE SCALE GENOMIC DNA]</scope>
    <source>
        <strain evidence="2 3">DSM 44290</strain>
    </source>
</reference>
<comment type="caution">
    <text evidence="2">The sequence shown here is derived from an EMBL/GenBank/DDBJ whole genome shotgun (WGS) entry which is preliminary data.</text>
</comment>
<dbReference type="EMBL" id="QQBC01000003">
    <property type="protein sequence ID" value="RDI67456.1"/>
    <property type="molecule type" value="Genomic_DNA"/>
</dbReference>
<dbReference type="RefSeq" id="WP_068009937.1">
    <property type="nucleotide sequence ID" value="NZ_QQBC01000003.1"/>
</dbReference>
<keyword evidence="3" id="KW-1185">Reference proteome</keyword>
<feature type="region of interest" description="Disordered" evidence="1">
    <location>
        <begin position="26"/>
        <end position="48"/>
    </location>
</feature>
<evidence type="ECO:0000313" key="2">
    <source>
        <dbReference type="EMBL" id="RDI67456.1"/>
    </source>
</evidence>
<proteinExistence type="predicted"/>
<dbReference type="Proteomes" id="UP000254869">
    <property type="component" value="Unassembled WGS sequence"/>
</dbReference>